<dbReference type="AlphaFoldDB" id="A0A915ICX9"/>
<sequence length="16" mass="1897">MLSKIINLFNNSEYPN</sequence>
<keyword evidence="1" id="KW-1185">Reference proteome</keyword>
<proteinExistence type="predicted"/>
<evidence type="ECO:0000313" key="2">
    <source>
        <dbReference type="WBParaSite" id="nRc.2.0.1.t11752-RA"/>
    </source>
</evidence>
<dbReference type="Proteomes" id="UP000887565">
    <property type="component" value="Unplaced"/>
</dbReference>
<protein>
    <submittedName>
        <fullName evidence="2">Uncharacterized protein</fullName>
    </submittedName>
</protein>
<organism evidence="1 2">
    <name type="scientific">Romanomermis culicivorax</name>
    <name type="common">Nematode worm</name>
    <dbReference type="NCBI Taxonomy" id="13658"/>
    <lineage>
        <taxon>Eukaryota</taxon>
        <taxon>Metazoa</taxon>
        <taxon>Ecdysozoa</taxon>
        <taxon>Nematoda</taxon>
        <taxon>Enoplea</taxon>
        <taxon>Dorylaimia</taxon>
        <taxon>Mermithida</taxon>
        <taxon>Mermithoidea</taxon>
        <taxon>Mermithidae</taxon>
        <taxon>Romanomermis</taxon>
    </lineage>
</organism>
<evidence type="ECO:0000313" key="1">
    <source>
        <dbReference type="Proteomes" id="UP000887565"/>
    </source>
</evidence>
<name>A0A915ICX9_ROMCU</name>
<accession>A0A915ICX9</accession>
<dbReference type="WBParaSite" id="nRc.2.0.1.t11752-RA">
    <property type="protein sequence ID" value="nRc.2.0.1.t11752-RA"/>
    <property type="gene ID" value="nRc.2.0.1.g11752"/>
</dbReference>
<reference evidence="2" key="1">
    <citation type="submission" date="2022-11" db="UniProtKB">
        <authorList>
            <consortium name="WormBaseParasite"/>
        </authorList>
    </citation>
    <scope>IDENTIFICATION</scope>
</reference>